<feature type="region of interest" description="Disordered" evidence="1">
    <location>
        <begin position="196"/>
        <end position="241"/>
    </location>
</feature>
<gene>
    <name evidence="3" type="ORF">GWI33_015842</name>
</gene>
<evidence type="ECO:0000313" key="4">
    <source>
        <dbReference type="Proteomes" id="UP000625711"/>
    </source>
</evidence>
<feature type="compositionally biased region" description="Basic and acidic residues" evidence="1">
    <location>
        <begin position="225"/>
        <end position="234"/>
    </location>
</feature>
<feature type="compositionally biased region" description="Low complexity" evidence="1">
    <location>
        <begin position="159"/>
        <end position="172"/>
    </location>
</feature>
<dbReference type="EMBL" id="JAACXV010013990">
    <property type="protein sequence ID" value="KAF7271259.1"/>
    <property type="molecule type" value="Genomic_DNA"/>
</dbReference>
<feature type="compositionally biased region" description="Polar residues" evidence="1">
    <location>
        <begin position="23"/>
        <end position="51"/>
    </location>
</feature>
<feature type="region of interest" description="Disordered" evidence="1">
    <location>
        <begin position="84"/>
        <end position="123"/>
    </location>
</feature>
<feature type="chain" id="PRO_5032414700" evidence="2">
    <location>
        <begin position="22"/>
        <end position="270"/>
    </location>
</feature>
<accession>A0A834MB06</accession>
<feature type="compositionally biased region" description="Pro residues" evidence="1">
    <location>
        <begin position="109"/>
        <end position="119"/>
    </location>
</feature>
<keyword evidence="4" id="KW-1185">Reference proteome</keyword>
<feature type="compositionally biased region" description="Polar residues" evidence="1">
    <location>
        <begin position="214"/>
        <end position="224"/>
    </location>
</feature>
<keyword evidence="2" id="KW-0732">Signal</keyword>
<feature type="region of interest" description="Disordered" evidence="1">
    <location>
        <begin position="23"/>
        <end position="65"/>
    </location>
</feature>
<dbReference type="AlphaFoldDB" id="A0A834MB06"/>
<feature type="compositionally biased region" description="Basic and acidic residues" evidence="1">
    <location>
        <begin position="84"/>
        <end position="100"/>
    </location>
</feature>
<protein>
    <submittedName>
        <fullName evidence="3">Uncharacterized protein</fullName>
    </submittedName>
</protein>
<name>A0A834MB06_RHYFE</name>
<evidence type="ECO:0000256" key="1">
    <source>
        <dbReference type="SAM" id="MobiDB-lite"/>
    </source>
</evidence>
<reference evidence="3" key="1">
    <citation type="submission" date="2020-08" db="EMBL/GenBank/DDBJ databases">
        <title>Genome sequencing and assembly of the red palm weevil Rhynchophorus ferrugineus.</title>
        <authorList>
            <person name="Dias G.B."/>
            <person name="Bergman C.M."/>
            <person name="Manee M."/>
        </authorList>
    </citation>
    <scope>NUCLEOTIDE SEQUENCE</scope>
    <source>
        <strain evidence="3">AA-2017</strain>
        <tissue evidence="3">Whole larva</tissue>
    </source>
</reference>
<feature type="compositionally biased region" description="Basic and acidic residues" evidence="1">
    <location>
        <begin position="198"/>
        <end position="212"/>
    </location>
</feature>
<evidence type="ECO:0000313" key="3">
    <source>
        <dbReference type="EMBL" id="KAF7271259.1"/>
    </source>
</evidence>
<dbReference type="OrthoDB" id="6111453at2759"/>
<comment type="caution">
    <text evidence="3">The sequence shown here is derived from an EMBL/GenBank/DDBJ whole genome shotgun (WGS) entry which is preliminary data.</text>
</comment>
<evidence type="ECO:0000256" key="2">
    <source>
        <dbReference type="SAM" id="SignalP"/>
    </source>
</evidence>
<feature type="region of interest" description="Disordered" evidence="1">
    <location>
        <begin position="148"/>
        <end position="172"/>
    </location>
</feature>
<organism evidence="3 4">
    <name type="scientific">Rhynchophorus ferrugineus</name>
    <name type="common">Red palm weevil</name>
    <name type="synonym">Curculio ferrugineus</name>
    <dbReference type="NCBI Taxonomy" id="354439"/>
    <lineage>
        <taxon>Eukaryota</taxon>
        <taxon>Metazoa</taxon>
        <taxon>Ecdysozoa</taxon>
        <taxon>Arthropoda</taxon>
        <taxon>Hexapoda</taxon>
        <taxon>Insecta</taxon>
        <taxon>Pterygota</taxon>
        <taxon>Neoptera</taxon>
        <taxon>Endopterygota</taxon>
        <taxon>Coleoptera</taxon>
        <taxon>Polyphaga</taxon>
        <taxon>Cucujiformia</taxon>
        <taxon>Curculionidae</taxon>
        <taxon>Dryophthorinae</taxon>
        <taxon>Rhynchophorus</taxon>
    </lineage>
</organism>
<dbReference type="Proteomes" id="UP000625711">
    <property type="component" value="Unassembled WGS sequence"/>
</dbReference>
<feature type="signal peptide" evidence="2">
    <location>
        <begin position="1"/>
        <end position="21"/>
    </location>
</feature>
<proteinExistence type="predicted"/>
<sequence length="270" mass="30387">MLTIIFMLWSLIRNITRTVTARTSSQTSLTTDEATASNIDSLPSHSVNNKSGLEDMGQLDGRRTSVNIQDGVYTVVQERRRISINKNVDDRNPNGNKESEEVSQSLTPSPEPAYSPTPSPELGEFLSEISNVTRMSSEGHRSRYSIYSRESSVDVGNESRPSVTSLSSYSTSSRRYEIIGQRSIDSRASVTSLWSSDMSRRDSEAIPEHEIDSSDSTRTSFASDNSRRYSEGLSKRRRSSARAAQIRRFIRRVPLTYDRRRTTGRSINKK</sequence>